<dbReference type="RefSeq" id="WP_073363338.1">
    <property type="nucleotide sequence ID" value="NZ_FQVQ01000008.1"/>
</dbReference>
<sequence>MFRGLLLFVILFAESLQAQQEPYSFLKPSDTLHLPRRNAVVYSTAGLASSALVGLHQLWYKDYPQSSFHFINDNNEWFQMDKAGHVFSCYHLSRLGAESFRWAGMSTKSQLLYGSASALAFMTAVEVFDGFSAEWGASWGDIIANTSGTALYVGQELLWKEQRIVPKFSFQQTRFAPQRPNVLGASFQEQLLKDYNGQTYWLSFTLADFFKSSKIPPWLSVAFGYGADGMLAGRSESAALLEANKYTRQRQFYLSLDINLTKIRTNNRLLKTLFSVFNVVKIPAPTLEYQASGKWIGHWIYF</sequence>
<organism evidence="1 2">
    <name type="scientific">Flavobacterium fontis</name>
    <dbReference type="NCBI Taxonomy" id="1124188"/>
    <lineage>
        <taxon>Bacteria</taxon>
        <taxon>Pseudomonadati</taxon>
        <taxon>Bacteroidota</taxon>
        <taxon>Flavobacteriia</taxon>
        <taxon>Flavobacteriales</taxon>
        <taxon>Flavobacteriaceae</taxon>
        <taxon>Flavobacterium</taxon>
    </lineage>
</organism>
<proteinExistence type="predicted"/>
<protein>
    <submittedName>
        <fullName evidence="1">Predicted lipoprotein</fullName>
    </submittedName>
</protein>
<dbReference type="AlphaFoldDB" id="A0A1M5BID7"/>
<keyword evidence="2" id="KW-1185">Reference proteome</keyword>
<dbReference type="InterPro" id="IPR018736">
    <property type="entry name" value="DUF2279_periplasmic_lipo"/>
</dbReference>
<dbReference type="Pfam" id="PF10043">
    <property type="entry name" value="DUF2279"/>
    <property type="match status" value="1"/>
</dbReference>
<dbReference type="EMBL" id="FQVQ01000008">
    <property type="protein sequence ID" value="SHF42169.1"/>
    <property type="molecule type" value="Genomic_DNA"/>
</dbReference>
<dbReference type="STRING" id="1124188.SAMN05444377_108101"/>
<evidence type="ECO:0000313" key="2">
    <source>
        <dbReference type="Proteomes" id="UP000184147"/>
    </source>
</evidence>
<reference evidence="1 2" key="1">
    <citation type="submission" date="2016-11" db="EMBL/GenBank/DDBJ databases">
        <authorList>
            <person name="Jaros S."/>
            <person name="Januszkiewicz K."/>
            <person name="Wedrychowicz H."/>
        </authorList>
    </citation>
    <scope>NUCLEOTIDE SEQUENCE [LARGE SCALE GENOMIC DNA]</scope>
    <source>
        <strain evidence="1 2">DSM 25660</strain>
    </source>
</reference>
<accession>A0A1M5BID7</accession>
<keyword evidence="1" id="KW-0449">Lipoprotein</keyword>
<dbReference type="OrthoDB" id="9803535at2"/>
<name>A0A1M5BID7_9FLAO</name>
<evidence type="ECO:0000313" key="1">
    <source>
        <dbReference type="EMBL" id="SHF42169.1"/>
    </source>
</evidence>
<gene>
    <name evidence="1" type="ORF">SAMN05444377_108101</name>
</gene>
<dbReference type="Proteomes" id="UP000184147">
    <property type="component" value="Unassembled WGS sequence"/>
</dbReference>